<protein>
    <submittedName>
        <fullName evidence="1">Uncharacterized protein</fullName>
    </submittedName>
</protein>
<sequence>MLHALCGVRRTYKSARTPPSQYTIVTGNELHKPHKVPVYNGRKAIIGRTKLQSVLKIADHLLRKQAVVSITDEQSEVASSIFGELASIYLKRKARYERKKLI</sequence>
<dbReference type="AlphaFoldDB" id="A0A0N0U7R2"/>
<organism evidence="1 2">
    <name type="scientific">Melipona quadrifasciata</name>
    <dbReference type="NCBI Taxonomy" id="166423"/>
    <lineage>
        <taxon>Eukaryota</taxon>
        <taxon>Metazoa</taxon>
        <taxon>Ecdysozoa</taxon>
        <taxon>Arthropoda</taxon>
        <taxon>Hexapoda</taxon>
        <taxon>Insecta</taxon>
        <taxon>Pterygota</taxon>
        <taxon>Neoptera</taxon>
        <taxon>Endopterygota</taxon>
        <taxon>Hymenoptera</taxon>
        <taxon>Apocrita</taxon>
        <taxon>Aculeata</taxon>
        <taxon>Apoidea</taxon>
        <taxon>Anthophila</taxon>
        <taxon>Apidae</taxon>
        <taxon>Melipona</taxon>
    </lineage>
</organism>
<keyword evidence="2" id="KW-1185">Reference proteome</keyword>
<name>A0A0N0U7R2_9HYME</name>
<evidence type="ECO:0000313" key="1">
    <source>
        <dbReference type="EMBL" id="KOX80478.1"/>
    </source>
</evidence>
<accession>A0A0N0U7R2</accession>
<evidence type="ECO:0000313" key="2">
    <source>
        <dbReference type="Proteomes" id="UP000053105"/>
    </source>
</evidence>
<dbReference type="EMBL" id="KQ435700">
    <property type="protein sequence ID" value="KOX80478.1"/>
    <property type="molecule type" value="Genomic_DNA"/>
</dbReference>
<gene>
    <name evidence="1" type="ORF">WN51_12961</name>
</gene>
<proteinExistence type="predicted"/>
<dbReference type="Proteomes" id="UP000053105">
    <property type="component" value="Unassembled WGS sequence"/>
</dbReference>
<reference evidence="1 2" key="1">
    <citation type="submission" date="2015-07" db="EMBL/GenBank/DDBJ databases">
        <title>The genome of Melipona quadrifasciata.</title>
        <authorList>
            <person name="Pan H."/>
            <person name="Kapheim K."/>
        </authorList>
    </citation>
    <scope>NUCLEOTIDE SEQUENCE [LARGE SCALE GENOMIC DNA]</scope>
    <source>
        <strain evidence="1">0111107301</strain>
        <tissue evidence="1">Whole body</tissue>
    </source>
</reference>